<gene>
    <name evidence="1" type="ORF">NYM_LOCUS16892</name>
</gene>
<name>A0A5K1CMZ1_9MAGN</name>
<organism evidence="1">
    <name type="scientific">Nymphaea colorata</name>
    <name type="common">pocket water lily</name>
    <dbReference type="NCBI Taxonomy" id="210225"/>
    <lineage>
        <taxon>Eukaryota</taxon>
        <taxon>Viridiplantae</taxon>
        <taxon>Streptophyta</taxon>
        <taxon>Embryophyta</taxon>
        <taxon>Tracheophyta</taxon>
        <taxon>Spermatophyta</taxon>
        <taxon>Magnoliopsida</taxon>
        <taxon>Nymphaeales</taxon>
        <taxon>Nymphaeaceae</taxon>
        <taxon>Nymphaea</taxon>
    </lineage>
</organism>
<protein>
    <submittedName>
        <fullName evidence="1">Uncharacterized protein</fullName>
    </submittedName>
</protein>
<reference evidence="1" key="1">
    <citation type="submission" date="2019-09" db="EMBL/GenBank/DDBJ databases">
        <authorList>
            <person name="Zhang L."/>
        </authorList>
    </citation>
    <scope>NUCLEOTIDE SEQUENCE</scope>
</reference>
<accession>A0A5K1CMZ1</accession>
<proteinExistence type="predicted"/>
<dbReference type="EMBL" id="LR721782">
    <property type="protein sequence ID" value="VVW28390.1"/>
    <property type="molecule type" value="Genomic_DNA"/>
</dbReference>
<evidence type="ECO:0000313" key="1">
    <source>
        <dbReference type="EMBL" id="VVW28390.1"/>
    </source>
</evidence>
<sequence>MMGGEMVA</sequence>